<evidence type="ECO:0000256" key="1">
    <source>
        <dbReference type="SAM" id="MobiDB-lite"/>
    </source>
</evidence>
<evidence type="ECO:0000313" key="3">
    <source>
        <dbReference type="Proteomes" id="UP001172155"/>
    </source>
</evidence>
<accession>A0AA40K0I3</accession>
<gene>
    <name evidence="2" type="ORF">B0T18DRAFT_394052</name>
</gene>
<dbReference type="AlphaFoldDB" id="A0AA40K0I3"/>
<comment type="caution">
    <text evidence="2">The sequence shown here is derived from an EMBL/GenBank/DDBJ whole genome shotgun (WGS) entry which is preliminary data.</text>
</comment>
<reference evidence="2" key="1">
    <citation type="submission" date="2023-06" db="EMBL/GenBank/DDBJ databases">
        <title>Genome-scale phylogeny and comparative genomics of the fungal order Sordariales.</title>
        <authorList>
            <consortium name="Lawrence Berkeley National Laboratory"/>
            <person name="Hensen N."/>
            <person name="Bonometti L."/>
            <person name="Westerberg I."/>
            <person name="Brannstrom I.O."/>
            <person name="Guillou S."/>
            <person name="Cros-Aarteil S."/>
            <person name="Calhoun S."/>
            <person name="Haridas S."/>
            <person name="Kuo A."/>
            <person name="Mondo S."/>
            <person name="Pangilinan J."/>
            <person name="Riley R."/>
            <person name="LaButti K."/>
            <person name="Andreopoulos B."/>
            <person name="Lipzen A."/>
            <person name="Chen C."/>
            <person name="Yanf M."/>
            <person name="Daum C."/>
            <person name="Ng V."/>
            <person name="Clum A."/>
            <person name="Steindorff A."/>
            <person name="Ohm R."/>
            <person name="Martin F."/>
            <person name="Silar P."/>
            <person name="Natvig D."/>
            <person name="Lalanne C."/>
            <person name="Gautier V."/>
            <person name="Ament-velasquez S.L."/>
            <person name="Kruys A."/>
            <person name="Hutchinson M.I."/>
            <person name="Powell A.J."/>
            <person name="Barry K."/>
            <person name="Miller A.N."/>
            <person name="Grigoriev I.V."/>
            <person name="Debuchy R."/>
            <person name="Gladieux P."/>
            <person name="Thoren M.H."/>
            <person name="Johannesson H."/>
        </authorList>
    </citation>
    <scope>NUCLEOTIDE SEQUENCE</scope>
    <source>
        <strain evidence="2">SMH3187-1</strain>
    </source>
</reference>
<proteinExistence type="predicted"/>
<name>A0AA40K0I3_9PEZI</name>
<keyword evidence="3" id="KW-1185">Reference proteome</keyword>
<organism evidence="2 3">
    <name type="scientific">Schizothecium vesticola</name>
    <dbReference type="NCBI Taxonomy" id="314040"/>
    <lineage>
        <taxon>Eukaryota</taxon>
        <taxon>Fungi</taxon>
        <taxon>Dikarya</taxon>
        <taxon>Ascomycota</taxon>
        <taxon>Pezizomycotina</taxon>
        <taxon>Sordariomycetes</taxon>
        <taxon>Sordariomycetidae</taxon>
        <taxon>Sordariales</taxon>
        <taxon>Schizotheciaceae</taxon>
        <taxon>Schizothecium</taxon>
    </lineage>
</organism>
<protein>
    <submittedName>
        <fullName evidence="2">Uncharacterized protein</fullName>
    </submittedName>
</protein>
<dbReference type="Proteomes" id="UP001172155">
    <property type="component" value="Unassembled WGS sequence"/>
</dbReference>
<feature type="compositionally biased region" description="Acidic residues" evidence="1">
    <location>
        <begin position="824"/>
        <end position="837"/>
    </location>
</feature>
<evidence type="ECO:0000313" key="2">
    <source>
        <dbReference type="EMBL" id="KAK0741463.1"/>
    </source>
</evidence>
<sequence>MSASPGTGHVPTPLPGYPGLTWTAIQMKKMDQNLRIDNPYGVDENMLEIDPSDPTKKFVRLYSLEQGFSCGPVYNDQGEVFERAQFQRNGEPLMVHVPRMYVDVGVPFRTQAQKNEDYMKRITFRPNPVDPISHEHLQAWAIGDPSESSAKKAIKLFWRLLLDRQQALKEVGIAPGVCHRIFQPDNPREFMKNVDAMLTVVDADFLKTMDNPNLTAAKLLKGCRHVSDTFPAPGQPAIYIRVYTHMDSHGNDIEATASYVGQSVRTRIRQEEHENAIGKAARQLKTGIPVNQYPSHYTIVSRSRAIHRHVIVAASGQFGITFQKTAVDPWVGKFMLEQTFVAVMGSYSDWVLSPQLDDQGLAVCLHAQLLHSVFQEVRTTLQFQLKWQTIGTNTSSPLLCPYSFSRFMPDKRAPLHEIYGMRVRPTHPSQPGMTVYRLVKKFRRAQSNTRSESGGKTLFFFSRKEDLLAQGSKTSRMETTIVIGKHNWAEIYRTIDPKYKSLNDSLFLTLRFELMDPGHEHPLPWRAFPILGPFKNYNSPNSLGVKVEWQNAKGEIQTLPIGTNNFRMAKITTQLARSKTIPILETHLHRSWRETHDIINMLTCRQWSNPCDGFSSFAYCGSGPPIVKLLVENHLNQSLTIRTLEYTTIPRPVEATYDENALVLRQNVWRLTKSTIVGYPTGGQESTALFFDTESTRAAMKGKLSCDICTILRRQNAIKFDADPGLACTATKDSDTCRVCKYFEHPCTFTPSSLLVTGWLGFDPAEQAPGTGGFNKSDVRLPLGKGPMRVLLPHATAALRSGDQPQKAQQVLGWELMTAMGQAVEEDEDEDEGDSEDNYMARQSDEDSE</sequence>
<feature type="region of interest" description="Disordered" evidence="1">
    <location>
        <begin position="820"/>
        <end position="849"/>
    </location>
</feature>
<dbReference type="EMBL" id="JAUKUD010000006">
    <property type="protein sequence ID" value="KAK0741463.1"/>
    <property type="molecule type" value="Genomic_DNA"/>
</dbReference>